<sequence>IISSFYIKPQHIPLTLLIFNCLKTILGDMKLFDEAYLIQSY</sequence>
<keyword evidence="2" id="KW-1185">Reference proteome</keyword>
<protein>
    <submittedName>
        <fullName evidence="1">Uncharacterized protein</fullName>
    </submittedName>
</protein>
<comment type="caution">
    <text evidence="1">The sequence shown here is derived from an EMBL/GenBank/DDBJ whole genome shotgun (WGS) entry which is preliminary data.</text>
</comment>
<evidence type="ECO:0000313" key="2">
    <source>
        <dbReference type="Proteomes" id="UP000027442"/>
    </source>
</evidence>
<dbReference type="AlphaFoldDB" id="A0A069QFV3"/>
<dbReference type="EMBL" id="JNGW01000098">
    <property type="protein sequence ID" value="KDR51645.1"/>
    <property type="molecule type" value="Genomic_DNA"/>
</dbReference>
<dbReference type="Proteomes" id="UP000027442">
    <property type="component" value="Unassembled WGS sequence"/>
</dbReference>
<gene>
    <name evidence="1" type="ORF">HMPREF1991_02367</name>
</gene>
<name>A0A069QFV3_HOYLO</name>
<evidence type="ECO:0000313" key="1">
    <source>
        <dbReference type="EMBL" id="KDR51645.1"/>
    </source>
</evidence>
<dbReference type="HOGENOM" id="CLU_3262452_0_0_10"/>
<proteinExistence type="predicted"/>
<organism evidence="1 2">
    <name type="scientific">Hoylesella loescheii DSM 19665 = JCM 12249 = ATCC 15930</name>
    <dbReference type="NCBI Taxonomy" id="1122985"/>
    <lineage>
        <taxon>Bacteria</taxon>
        <taxon>Pseudomonadati</taxon>
        <taxon>Bacteroidota</taxon>
        <taxon>Bacteroidia</taxon>
        <taxon>Bacteroidales</taxon>
        <taxon>Prevotellaceae</taxon>
        <taxon>Hoylesella</taxon>
    </lineage>
</organism>
<reference evidence="1 2" key="1">
    <citation type="submission" date="2013-08" db="EMBL/GenBank/DDBJ databases">
        <authorList>
            <person name="Weinstock G."/>
            <person name="Sodergren E."/>
            <person name="Wylie T."/>
            <person name="Fulton L."/>
            <person name="Fulton R."/>
            <person name="Fronick C."/>
            <person name="O'Laughlin M."/>
            <person name="Godfrey J."/>
            <person name="Miner T."/>
            <person name="Herter B."/>
            <person name="Appelbaum E."/>
            <person name="Cordes M."/>
            <person name="Lek S."/>
            <person name="Wollam A."/>
            <person name="Pepin K.H."/>
            <person name="Palsikar V.B."/>
            <person name="Mitreva M."/>
            <person name="Wilson R.K."/>
        </authorList>
    </citation>
    <scope>NUCLEOTIDE SEQUENCE [LARGE SCALE GENOMIC DNA]</scope>
    <source>
        <strain evidence="1 2">ATCC 15930</strain>
    </source>
</reference>
<feature type="non-terminal residue" evidence="1">
    <location>
        <position position="1"/>
    </location>
</feature>
<accession>A0A069QFV3</accession>